<proteinExistence type="predicted"/>
<protein>
    <submittedName>
        <fullName evidence="10">Response regulator transcription factor</fullName>
    </submittedName>
</protein>
<evidence type="ECO:0000256" key="1">
    <source>
        <dbReference type="ARBA" id="ARBA00022553"/>
    </source>
</evidence>
<dbReference type="Pfam" id="PF00486">
    <property type="entry name" value="Trans_reg_C"/>
    <property type="match status" value="1"/>
</dbReference>
<evidence type="ECO:0000256" key="7">
    <source>
        <dbReference type="PROSITE-ProRule" id="PRU01091"/>
    </source>
</evidence>
<dbReference type="GO" id="GO:0005829">
    <property type="term" value="C:cytosol"/>
    <property type="evidence" value="ECO:0007669"/>
    <property type="project" value="TreeGrafter"/>
</dbReference>
<accession>A0A4Y5Z3S7</accession>
<gene>
    <name evidence="10" type="ORF">FIV34_12955</name>
</gene>
<dbReference type="GO" id="GO:0032993">
    <property type="term" value="C:protein-DNA complex"/>
    <property type="evidence" value="ECO:0007669"/>
    <property type="project" value="TreeGrafter"/>
</dbReference>
<keyword evidence="2" id="KW-0902">Two-component regulatory system</keyword>
<dbReference type="KEGG" id="lpy:FIV34_12955"/>
<evidence type="ECO:0000256" key="3">
    <source>
        <dbReference type="ARBA" id="ARBA00023015"/>
    </source>
</evidence>
<dbReference type="PANTHER" id="PTHR48111:SF1">
    <property type="entry name" value="TWO-COMPONENT RESPONSE REGULATOR ORR33"/>
    <property type="match status" value="1"/>
</dbReference>
<feature type="DNA-binding region" description="OmpR/PhoB-type" evidence="7">
    <location>
        <begin position="146"/>
        <end position="246"/>
    </location>
</feature>
<dbReference type="InterPro" id="IPR036388">
    <property type="entry name" value="WH-like_DNA-bd_sf"/>
</dbReference>
<evidence type="ECO:0000259" key="9">
    <source>
        <dbReference type="PROSITE" id="PS51755"/>
    </source>
</evidence>
<evidence type="ECO:0000313" key="10">
    <source>
        <dbReference type="EMBL" id="QDE40060.1"/>
    </source>
</evidence>
<dbReference type="Proteomes" id="UP000316093">
    <property type="component" value="Chromosome"/>
</dbReference>
<feature type="domain" description="Response regulatory" evidence="8">
    <location>
        <begin position="21"/>
        <end position="135"/>
    </location>
</feature>
<dbReference type="PROSITE" id="PS51755">
    <property type="entry name" value="OMPR_PHOB"/>
    <property type="match status" value="1"/>
</dbReference>
<evidence type="ECO:0000256" key="4">
    <source>
        <dbReference type="ARBA" id="ARBA00023125"/>
    </source>
</evidence>
<dbReference type="Gene3D" id="3.40.50.2300">
    <property type="match status" value="1"/>
</dbReference>
<evidence type="ECO:0000259" key="8">
    <source>
        <dbReference type="PROSITE" id="PS50110"/>
    </source>
</evidence>
<dbReference type="InterPro" id="IPR011006">
    <property type="entry name" value="CheY-like_superfamily"/>
</dbReference>
<keyword evidence="5" id="KW-0804">Transcription</keyword>
<organism evidence="10 11">
    <name type="scientific">Luteibacter pinisoli</name>
    <dbReference type="NCBI Taxonomy" id="2589080"/>
    <lineage>
        <taxon>Bacteria</taxon>
        <taxon>Pseudomonadati</taxon>
        <taxon>Pseudomonadota</taxon>
        <taxon>Gammaproteobacteria</taxon>
        <taxon>Lysobacterales</taxon>
        <taxon>Rhodanobacteraceae</taxon>
        <taxon>Luteibacter</taxon>
    </lineage>
</organism>
<evidence type="ECO:0000256" key="5">
    <source>
        <dbReference type="ARBA" id="ARBA00023163"/>
    </source>
</evidence>
<dbReference type="SMART" id="SM00862">
    <property type="entry name" value="Trans_reg_C"/>
    <property type="match status" value="1"/>
</dbReference>
<dbReference type="InterPro" id="IPR039420">
    <property type="entry name" value="WalR-like"/>
</dbReference>
<keyword evidence="1 6" id="KW-0597">Phosphoprotein</keyword>
<keyword evidence="3" id="KW-0805">Transcription regulation</keyword>
<feature type="domain" description="OmpR/PhoB-type" evidence="9">
    <location>
        <begin position="146"/>
        <end position="246"/>
    </location>
</feature>
<dbReference type="Pfam" id="PF00072">
    <property type="entry name" value="Response_reg"/>
    <property type="match status" value="1"/>
</dbReference>
<dbReference type="SMART" id="SM00448">
    <property type="entry name" value="REC"/>
    <property type="match status" value="1"/>
</dbReference>
<dbReference type="InterPro" id="IPR001867">
    <property type="entry name" value="OmpR/PhoB-type_DNA-bd"/>
</dbReference>
<dbReference type="CDD" id="cd00383">
    <property type="entry name" value="trans_reg_C"/>
    <property type="match status" value="1"/>
</dbReference>
<dbReference type="AlphaFoldDB" id="A0A4Y5Z3S7"/>
<keyword evidence="4 7" id="KW-0238">DNA-binding</keyword>
<feature type="modified residue" description="4-aspartylphosphate" evidence="6">
    <location>
        <position position="71"/>
    </location>
</feature>
<dbReference type="Gene3D" id="1.10.10.10">
    <property type="entry name" value="Winged helix-like DNA-binding domain superfamily/Winged helix DNA-binding domain"/>
    <property type="match status" value="1"/>
</dbReference>
<name>A0A4Y5Z3S7_9GAMM</name>
<dbReference type="PANTHER" id="PTHR48111">
    <property type="entry name" value="REGULATOR OF RPOS"/>
    <property type="match status" value="1"/>
</dbReference>
<evidence type="ECO:0000256" key="6">
    <source>
        <dbReference type="PROSITE-ProRule" id="PRU00169"/>
    </source>
</evidence>
<sequence>MVNRRVDAGAGEALDEEGIPHIVVVEDDDVLRDKLVAPSLRDFGFRVSAVGTARELDGVLDRDEPDIVVLDVGLPDGDGFSIAERLYAQSRIGIVILSGRHTQADRLRGLSNGADAYLAKPVVMHELAATLRNLMRRLRPPSRPGPSVPSAAPTWRLDNQGWCLVAPSGVSVALKAHERAMLRALLHAPGEPVSRETLITAMGGDEQFDPHRIEVLVYRLRSKVARHVGLVLPLSAVRGSGYVFTM</sequence>
<dbReference type="InterPro" id="IPR016032">
    <property type="entry name" value="Sig_transdc_resp-reg_C-effctor"/>
</dbReference>
<dbReference type="InterPro" id="IPR001789">
    <property type="entry name" value="Sig_transdc_resp-reg_receiver"/>
</dbReference>
<dbReference type="GO" id="GO:0000976">
    <property type="term" value="F:transcription cis-regulatory region binding"/>
    <property type="evidence" value="ECO:0007669"/>
    <property type="project" value="TreeGrafter"/>
</dbReference>
<dbReference type="OrthoDB" id="6117814at2"/>
<reference evidence="10 11" key="1">
    <citation type="submission" date="2019-06" db="EMBL/GenBank/DDBJ databases">
        <title>A complete genome sequence for Luteibacter pinisoli MAH-14.</title>
        <authorList>
            <person name="Baltrus D.A."/>
        </authorList>
    </citation>
    <scope>NUCLEOTIDE SEQUENCE [LARGE SCALE GENOMIC DNA]</scope>
    <source>
        <strain evidence="10 11">MAH-14</strain>
    </source>
</reference>
<evidence type="ECO:0000256" key="2">
    <source>
        <dbReference type="ARBA" id="ARBA00023012"/>
    </source>
</evidence>
<dbReference type="SUPFAM" id="SSF46894">
    <property type="entry name" value="C-terminal effector domain of the bipartite response regulators"/>
    <property type="match status" value="1"/>
</dbReference>
<dbReference type="SUPFAM" id="SSF52172">
    <property type="entry name" value="CheY-like"/>
    <property type="match status" value="1"/>
</dbReference>
<dbReference type="GO" id="GO:0006355">
    <property type="term" value="P:regulation of DNA-templated transcription"/>
    <property type="evidence" value="ECO:0007669"/>
    <property type="project" value="InterPro"/>
</dbReference>
<dbReference type="GO" id="GO:0000156">
    <property type="term" value="F:phosphorelay response regulator activity"/>
    <property type="evidence" value="ECO:0007669"/>
    <property type="project" value="TreeGrafter"/>
</dbReference>
<dbReference type="PROSITE" id="PS50110">
    <property type="entry name" value="RESPONSE_REGULATORY"/>
    <property type="match status" value="1"/>
</dbReference>
<dbReference type="EMBL" id="CP041046">
    <property type="protein sequence ID" value="QDE40060.1"/>
    <property type="molecule type" value="Genomic_DNA"/>
</dbReference>
<evidence type="ECO:0000313" key="11">
    <source>
        <dbReference type="Proteomes" id="UP000316093"/>
    </source>
</evidence>
<keyword evidence="11" id="KW-1185">Reference proteome</keyword>